<evidence type="ECO:0000256" key="1">
    <source>
        <dbReference type="SAM" id="Phobius"/>
    </source>
</evidence>
<keyword evidence="1" id="KW-1133">Transmembrane helix</keyword>
<reference evidence="2 3" key="1">
    <citation type="submission" date="2021-06" db="EMBL/GenBank/DDBJ databases">
        <title>Caerostris darwini draft genome.</title>
        <authorList>
            <person name="Kono N."/>
            <person name="Arakawa K."/>
        </authorList>
    </citation>
    <scope>NUCLEOTIDE SEQUENCE [LARGE SCALE GENOMIC DNA]</scope>
</reference>
<feature type="transmembrane region" description="Helical" evidence="1">
    <location>
        <begin position="137"/>
        <end position="162"/>
    </location>
</feature>
<keyword evidence="3" id="KW-1185">Reference proteome</keyword>
<evidence type="ECO:0000313" key="3">
    <source>
        <dbReference type="Proteomes" id="UP001054837"/>
    </source>
</evidence>
<keyword evidence="1" id="KW-0812">Transmembrane</keyword>
<dbReference type="Proteomes" id="UP001054837">
    <property type="component" value="Unassembled WGS sequence"/>
</dbReference>
<dbReference type="AlphaFoldDB" id="A0AAV4TMZ2"/>
<proteinExistence type="predicted"/>
<feature type="transmembrane region" description="Helical" evidence="1">
    <location>
        <begin position="56"/>
        <end position="75"/>
    </location>
</feature>
<dbReference type="EMBL" id="BPLQ01009827">
    <property type="protein sequence ID" value="GIY46866.1"/>
    <property type="molecule type" value="Genomic_DNA"/>
</dbReference>
<accession>A0AAV4TMZ2</accession>
<protein>
    <submittedName>
        <fullName evidence="2">Uncharacterized protein</fullName>
    </submittedName>
</protein>
<gene>
    <name evidence="2" type="ORF">CDAR_586751</name>
</gene>
<organism evidence="2 3">
    <name type="scientific">Caerostris darwini</name>
    <dbReference type="NCBI Taxonomy" id="1538125"/>
    <lineage>
        <taxon>Eukaryota</taxon>
        <taxon>Metazoa</taxon>
        <taxon>Ecdysozoa</taxon>
        <taxon>Arthropoda</taxon>
        <taxon>Chelicerata</taxon>
        <taxon>Arachnida</taxon>
        <taxon>Araneae</taxon>
        <taxon>Araneomorphae</taxon>
        <taxon>Entelegynae</taxon>
        <taxon>Araneoidea</taxon>
        <taxon>Araneidae</taxon>
        <taxon>Caerostris</taxon>
    </lineage>
</organism>
<comment type="caution">
    <text evidence="2">The sequence shown here is derived from an EMBL/GenBank/DDBJ whole genome shotgun (WGS) entry which is preliminary data.</text>
</comment>
<evidence type="ECO:0000313" key="2">
    <source>
        <dbReference type="EMBL" id="GIY46866.1"/>
    </source>
</evidence>
<sequence>MASDMSAIKGENTCKGEELDTEPISYHLQRRSRNEILERQKAIKKMKQTRNKLLSLSYLTLILILTSTVVSLFVNMKCKQIIMEKEISCNVLNFNLSGMKSTKSLPDANAASNLTSENLVKDGILSFIYRIEDKEDFFQLVCVISIILCLLAASIIPMVIYYHNAHEPDSND</sequence>
<name>A0AAV4TMZ2_9ARAC</name>
<keyword evidence="1" id="KW-0472">Membrane</keyword>